<proteinExistence type="inferred from homology"/>
<dbReference type="Pfam" id="PF13462">
    <property type="entry name" value="Thioredoxin_4"/>
    <property type="match status" value="1"/>
</dbReference>
<dbReference type="GO" id="GO:0016491">
    <property type="term" value="F:oxidoreductase activity"/>
    <property type="evidence" value="ECO:0007669"/>
    <property type="project" value="UniProtKB-KW"/>
</dbReference>
<evidence type="ECO:0000256" key="1">
    <source>
        <dbReference type="ARBA" id="ARBA00005791"/>
    </source>
</evidence>
<organism evidence="8 9">
    <name type="scientific">Candidatus Daviesbacteria bacterium RIFCSPHIGHO2_01_FULL_41_23</name>
    <dbReference type="NCBI Taxonomy" id="1797764"/>
    <lineage>
        <taxon>Bacteria</taxon>
        <taxon>Candidatus Daviesiibacteriota</taxon>
    </lineage>
</organism>
<gene>
    <name evidence="8" type="ORF">A2871_02380</name>
</gene>
<keyword evidence="6" id="KW-0472">Membrane</keyword>
<keyword evidence="3" id="KW-0560">Oxidoreductase</keyword>
<evidence type="ECO:0000256" key="6">
    <source>
        <dbReference type="SAM" id="Phobius"/>
    </source>
</evidence>
<evidence type="ECO:0000313" key="8">
    <source>
        <dbReference type="EMBL" id="OGE19807.1"/>
    </source>
</evidence>
<feature type="transmembrane region" description="Helical" evidence="6">
    <location>
        <begin position="6"/>
        <end position="27"/>
    </location>
</feature>
<evidence type="ECO:0000256" key="3">
    <source>
        <dbReference type="ARBA" id="ARBA00023002"/>
    </source>
</evidence>
<keyword evidence="6" id="KW-0812">Transmembrane</keyword>
<dbReference type="InterPro" id="IPR036249">
    <property type="entry name" value="Thioredoxin-like_sf"/>
</dbReference>
<dbReference type="EMBL" id="MFCR01000001">
    <property type="protein sequence ID" value="OGE19807.1"/>
    <property type="molecule type" value="Genomic_DNA"/>
</dbReference>
<keyword evidence="4" id="KW-1015">Disulfide bond</keyword>
<evidence type="ECO:0000256" key="5">
    <source>
        <dbReference type="ARBA" id="ARBA00023284"/>
    </source>
</evidence>
<dbReference type="PANTHER" id="PTHR13887">
    <property type="entry name" value="GLUTATHIONE S-TRANSFERASE KAPPA"/>
    <property type="match status" value="1"/>
</dbReference>
<comment type="similarity">
    <text evidence="1">Belongs to the thioredoxin family. DsbA subfamily.</text>
</comment>
<keyword evidence="2" id="KW-0732">Signal</keyword>
<comment type="caution">
    <text evidence="8">The sequence shown here is derived from an EMBL/GenBank/DDBJ whole genome shotgun (WGS) entry which is preliminary data.</text>
</comment>
<evidence type="ECO:0000259" key="7">
    <source>
        <dbReference type="Pfam" id="PF13462"/>
    </source>
</evidence>
<dbReference type="Gene3D" id="3.40.30.10">
    <property type="entry name" value="Glutaredoxin"/>
    <property type="match status" value="1"/>
</dbReference>
<dbReference type="AlphaFoldDB" id="A0A1F5IU02"/>
<evidence type="ECO:0000256" key="2">
    <source>
        <dbReference type="ARBA" id="ARBA00022729"/>
    </source>
</evidence>
<dbReference type="PANTHER" id="PTHR13887:SF14">
    <property type="entry name" value="DISULFIDE BOND FORMATION PROTEIN D"/>
    <property type="match status" value="1"/>
</dbReference>
<keyword evidence="5" id="KW-0676">Redox-active center</keyword>
<evidence type="ECO:0000313" key="9">
    <source>
        <dbReference type="Proteomes" id="UP000176336"/>
    </source>
</evidence>
<protein>
    <recommendedName>
        <fullName evidence="7">Thioredoxin-like fold domain-containing protein</fullName>
    </recommendedName>
</protein>
<evidence type="ECO:0000256" key="4">
    <source>
        <dbReference type="ARBA" id="ARBA00023157"/>
    </source>
</evidence>
<dbReference type="InterPro" id="IPR012336">
    <property type="entry name" value="Thioredoxin-like_fold"/>
</dbReference>
<dbReference type="SUPFAM" id="SSF52833">
    <property type="entry name" value="Thioredoxin-like"/>
    <property type="match status" value="1"/>
</dbReference>
<keyword evidence="6" id="KW-1133">Transmembrane helix</keyword>
<reference evidence="8 9" key="1">
    <citation type="journal article" date="2016" name="Nat. Commun.">
        <title>Thousands of microbial genomes shed light on interconnected biogeochemical processes in an aquifer system.</title>
        <authorList>
            <person name="Anantharaman K."/>
            <person name="Brown C.T."/>
            <person name="Hug L.A."/>
            <person name="Sharon I."/>
            <person name="Castelle C.J."/>
            <person name="Probst A.J."/>
            <person name="Thomas B.C."/>
            <person name="Singh A."/>
            <person name="Wilkins M.J."/>
            <person name="Karaoz U."/>
            <person name="Brodie E.L."/>
            <person name="Williams K.H."/>
            <person name="Hubbard S.S."/>
            <person name="Banfield J.F."/>
        </authorList>
    </citation>
    <scope>NUCLEOTIDE SEQUENCE [LARGE SCALE GENOMIC DNA]</scope>
</reference>
<sequence length="270" mass="28382">MEKAQPFLSVPTAIIVGALIVAVAILVSGGVIKVAPKTAGTTANAPVPPPQAQQQAPQQPTATIAQVKDVFNKAQIKFGDANKKLVVIEVADPSCPFCQVAAGKNSALNKQIGDRFTLVSDGGTYVAPVPEIEKLVKNGQAAFAWVYTNGHGAGEMGTKAMYCANEKGKFWEVHDLLMSSKGYDLLNNTVKNDKAKSGELAEFLSAAFDSNSMKACLDSGKFDSRLQTDSSLASGIGISGTPGFYFNTTNFSGAYSYKDMESAVKTALGI</sequence>
<feature type="domain" description="Thioredoxin-like fold" evidence="7">
    <location>
        <begin position="133"/>
        <end position="265"/>
    </location>
</feature>
<accession>A0A1F5IU02</accession>
<dbReference type="Proteomes" id="UP000176336">
    <property type="component" value="Unassembled WGS sequence"/>
</dbReference>
<name>A0A1F5IU02_9BACT</name>